<dbReference type="EMBL" id="RJJQ01000026">
    <property type="protein sequence ID" value="RNI17965.1"/>
    <property type="molecule type" value="Genomic_DNA"/>
</dbReference>
<reference evidence="1 2" key="1">
    <citation type="submission" date="2018-11" db="EMBL/GenBank/DDBJ databases">
        <title>Draft genome of Simplicispira Flexivirga sp. BO-16.</title>
        <authorList>
            <person name="Im W.T."/>
        </authorList>
    </citation>
    <scope>NUCLEOTIDE SEQUENCE [LARGE SCALE GENOMIC DNA]</scope>
    <source>
        <strain evidence="1 2">BO-16</strain>
    </source>
</reference>
<gene>
    <name evidence="1" type="ORF">EFY87_18870</name>
</gene>
<evidence type="ECO:0000313" key="1">
    <source>
        <dbReference type="EMBL" id="RNI17965.1"/>
    </source>
</evidence>
<dbReference type="Gene3D" id="3.40.630.10">
    <property type="entry name" value="Zn peptidases"/>
    <property type="match status" value="1"/>
</dbReference>
<evidence type="ECO:0000313" key="2">
    <source>
        <dbReference type="Proteomes" id="UP000271678"/>
    </source>
</evidence>
<sequence length="117" mass="12187">MESATRQSGLADAAVSLLSELVSIDSVNPTLVDGAAGEAAIAAHLRARLDRAGFATAIVDAGDEVTRPSLVAVGRDRTRRLASYSTVTWTPSAWPVWRSRSPRASTAIGSTRAAPPT</sequence>
<evidence type="ECO:0008006" key="3">
    <source>
        <dbReference type="Google" id="ProtNLM"/>
    </source>
</evidence>
<organism evidence="1 2">
    <name type="scientific">Flexivirga caeni</name>
    <dbReference type="NCBI Taxonomy" id="2294115"/>
    <lineage>
        <taxon>Bacteria</taxon>
        <taxon>Bacillati</taxon>
        <taxon>Actinomycetota</taxon>
        <taxon>Actinomycetes</taxon>
        <taxon>Micrococcales</taxon>
        <taxon>Dermacoccaceae</taxon>
        <taxon>Flexivirga</taxon>
    </lineage>
</organism>
<protein>
    <recommendedName>
        <fullName evidence="3">Acetylornithine deacetylase</fullName>
    </recommendedName>
</protein>
<dbReference type="SUPFAM" id="SSF53187">
    <property type="entry name" value="Zn-dependent exopeptidases"/>
    <property type="match status" value="1"/>
</dbReference>
<accession>A0A3M9LYF4</accession>
<comment type="caution">
    <text evidence="1">The sequence shown here is derived from an EMBL/GenBank/DDBJ whole genome shotgun (WGS) entry which is preliminary data.</text>
</comment>
<proteinExistence type="predicted"/>
<dbReference type="Proteomes" id="UP000271678">
    <property type="component" value="Unassembled WGS sequence"/>
</dbReference>
<dbReference type="RefSeq" id="WP_123273028.1">
    <property type="nucleotide sequence ID" value="NZ_RJJQ01000026.1"/>
</dbReference>
<dbReference type="AlphaFoldDB" id="A0A3M9LYF4"/>
<keyword evidence="2" id="KW-1185">Reference proteome</keyword>
<name>A0A3M9LYF4_9MICO</name>